<dbReference type="Proteomes" id="UP000634672">
    <property type="component" value="Unassembled WGS sequence"/>
</dbReference>
<keyword evidence="4" id="KW-1185">Reference proteome</keyword>
<dbReference type="RefSeq" id="WP_055176239.1">
    <property type="nucleotide sequence ID" value="NZ_JACOPB010000025.1"/>
</dbReference>
<gene>
    <name evidence="3" type="ORF">H8S75_29565</name>
</gene>
<proteinExistence type="predicted"/>
<accession>A0ABR7HFX1</accession>
<dbReference type="SUPFAM" id="SSF88723">
    <property type="entry name" value="PIN domain-like"/>
    <property type="match status" value="1"/>
</dbReference>
<feature type="compositionally biased region" description="Basic and acidic residues" evidence="1">
    <location>
        <begin position="130"/>
        <end position="139"/>
    </location>
</feature>
<dbReference type="InterPro" id="IPR002716">
    <property type="entry name" value="PIN_dom"/>
</dbReference>
<evidence type="ECO:0000259" key="2">
    <source>
        <dbReference type="Pfam" id="PF13470"/>
    </source>
</evidence>
<sequence>MQVLIDTNVVLDVLMQRPGYELSGRVLQMSGKGIIRGFLSASAVTDIYYILNRQMKDRVRTVDSIKTILSLIDVADVTGEDIREALDSGWKDFEDCVQNRVAVHNHARYIVTRNIKDYEGGGPQPVTPEEFLKHMEPNE</sequence>
<name>A0ABR7HFX1_9FIRM</name>
<protein>
    <submittedName>
        <fullName evidence="3">PIN domain-containing protein</fullName>
    </submittedName>
</protein>
<evidence type="ECO:0000313" key="4">
    <source>
        <dbReference type="Proteomes" id="UP000634672"/>
    </source>
</evidence>
<evidence type="ECO:0000313" key="3">
    <source>
        <dbReference type="EMBL" id="MBC5712070.1"/>
    </source>
</evidence>
<reference evidence="3 4" key="1">
    <citation type="submission" date="2020-08" db="EMBL/GenBank/DDBJ databases">
        <title>Genome public.</title>
        <authorList>
            <person name="Liu C."/>
            <person name="Sun Q."/>
        </authorList>
    </citation>
    <scope>NUCLEOTIDE SEQUENCE [LARGE SCALE GENOMIC DNA]</scope>
    <source>
        <strain evidence="3 4">NSJ-66</strain>
    </source>
</reference>
<dbReference type="Pfam" id="PF13470">
    <property type="entry name" value="PIN_3"/>
    <property type="match status" value="1"/>
</dbReference>
<dbReference type="Gene3D" id="3.40.50.1010">
    <property type="entry name" value="5'-nuclease"/>
    <property type="match status" value="1"/>
</dbReference>
<feature type="region of interest" description="Disordered" evidence="1">
    <location>
        <begin position="120"/>
        <end position="139"/>
    </location>
</feature>
<evidence type="ECO:0000256" key="1">
    <source>
        <dbReference type="SAM" id="MobiDB-lite"/>
    </source>
</evidence>
<feature type="domain" description="PIN" evidence="2">
    <location>
        <begin position="3"/>
        <end position="116"/>
    </location>
</feature>
<dbReference type="InterPro" id="IPR029060">
    <property type="entry name" value="PIN-like_dom_sf"/>
</dbReference>
<comment type="caution">
    <text evidence="3">The sequence shown here is derived from an EMBL/GenBank/DDBJ whole genome shotgun (WGS) entry which is preliminary data.</text>
</comment>
<organism evidence="3 4">
    <name type="scientific">Hungatella hominis</name>
    <dbReference type="NCBI Taxonomy" id="2763050"/>
    <lineage>
        <taxon>Bacteria</taxon>
        <taxon>Bacillati</taxon>
        <taxon>Bacillota</taxon>
        <taxon>Clostridia</taxon>
        <taxon>Lachnospirales</taxon>
        <taxon>Lachnospiraceae</taxon>
        <taxon>Hungatella</taxon>
    </lineage>
</organism>
<dbReference type="EMBL" id="JACOPB010000025">
    <property type="protein sequence ID" value="MBC5712070.1"/>
    <property type="molecule type" value="Genomic_DNA"/>
</dbReference>